<evidence type="ECO:0000313" key="1">
    <source>
        <dbReference type="EMBL" id="MFC3755897.1"/>
    </source>
</evidence>
<dbReference type="Proteomes" id="UP001595735">
    <property type="component" value="Unassembled WGS sequence"/>
</dbReference>
<keyword evidence="2" id="KW-1185">Reference proteome</keyword>
<organism evidence="1 2">
    <name type="scientific">Chryseobacterium tructae</name>
    <dbReference type="NCBI Taxonomy" id="1037380"/>
    <lineage>
        <taxon>Bacteria</taxon>
        <taxon>Pseudomonadati</taxon>
        <taxon>Bacteroidota</taxon>
        <taxon>Flavobacteriia</taxon>
        <taxon>Flavobacteriales</taxon>
        <taxon>Weeksellaceae</taxon>
        <taxon>Chryseobacterium group</taxon>
        <taxon>Chryseobacterium</taxon>
    </lineage>
</organism>
<comment type="caution">
    <text evidence="1">The sequence shown here is derived from an EMBL/GenBank/DDBJ whole genome shotgun (WGS) entry which is preliminary data.</text>
</comment>
<dbReference type="RefSeq" id="WP_378169843.1">
    <property type="nucleotide sequence ID" value="NZ_JBHRYO010000002.1"/>
</dbReference>
<dbReference type="EMBL" id="JBHRYO010000002">
    <property type="protein sequence ID" value="MFC3755897.1"/>
    <property type="molecule type" value="Genomic_DNA"/>
</dbReference>
<accession>A0ABV7XSV0</accession>
<gene>
    <name evidence="1" type="ORF">ACFONJ_07960</name>
</gene>
<protein>
    <submittedName>
        <fullName evidence="1">Uncharacterized protein</fullName>
    </submittedName>
</protein>
<name>A0ABV7XSV0_9FLAO</name>
<reference evidence="2" key="1">
    <citation type="journal article" date="2019" name="Int. J. Syst. Evol. Microbiol.">
        <title>The Global Catalogue of Microorganisms (GCM) 10K type strain sequencing project: providing services to taxonomists for standard genome sequencing and annotation.</title>
        <authorList>
            <consortium name="The Broad Institute Genomics Platform"/>
            <consortium name="The Broad Institute Genome Sequencing Center for Infectious Disease"/>
            <person name="Wu L."/>
            <person name="Ma J."/>
        </authorList>
    </citation>
    <scope>NUCLEOTIDE SEQUENCE [LARGE SCALE GENOMIC DNA]</scope>
    <source>
        <strain evidence="2">CECT 7798</strain>
    </source>
</reference>
<evidence type="ECO:0000313" key="2">
    <source>
        <dbReference type="Proteomes" id="UP001595735"/>
    </source>
</evidence>
<sequence>MKRNISIYMFNRVKAAENLYNDLQYRIYNTQTFKTQIENKENGNITFNRILECIKNDINMMHPNDLYEITHFFRSQIHPLFAHDTLEARKEYLKTLYDYLGITLVYEINTTKAGKAYTYLYGNYIDYFPIAGIRGKYFSVNIQSEDFLHFNDFLILVTQRIVASKLYDYDGDDELTREEEVIIETVRLENQHNLLLSEAIEDEIKFLVNVFFPDDRQDFIQAVYHASTFLKQAIKIKSMIDVQKNPRISIIDID</sequence>
<proteinExistence type="predicted"/>